<name>A0A9J7DZH3_SPOLT</name>
<proteinExistence type="predicted"/>
<reference evidence="3" key="1">
    <citation type="submission" date="2025-08" db="UniProtKB">
        <authorList>
            <consortium name="RefSeq"/>
        </authorList>
    </citation>
    <scope>IDENTIFICATION</scope>
    <source>
        <strain evidence="3">Ishihara</strain>
        <tissue evidence="3">Whole body</tissue>
    </source>
</reference>
<evidence type="ECO:0000313" key="2">
    <source>
        <dbReference type="Proteomes" id="UP000301870"/>
    </source>
</evidence>
<feature type="compositionally biased region" description="Basic and acidic residues" evidence="1">
    <location>
        <begin position="42"/>
        <end position="58"/>
    </location>
</feature>
<dbReference type="Proteomes" id="UP000301870">
    <property type="component" value="Chromosome 16"/>
</dbReference>
<dbReference type="AlphaFoldDB" id="A0A9J7DZH3"/>
<feature type="compositionally biased region" description="Low complexity" evidence="1">
    <location>
        <begin position="1"/>
        <end position="19"/>
    </location>
</feature>
<gene>
    <name evidence="3" type="primary">LOC111352926</name>
</gene>
<dbReference type="OrthoDB" id="286107at2759"/>
<organism evidence="2 3">
    <name type="scientific">Spodoptera litura</name>
    <name type="common">Asian cotton leafworm</name>
    <dbReference type="NCBI Taxonomy" id="69820"/>
    <lineage>
        <taxon>Eukaryota</taxon>
        <taxon>Metazoa</taxon>
        <taxon>Ecdysozoa</taxon>
        <taxon>Arthropoda</taxon>
        <taxon>Hexapoda</taxon>
        <taxon>Insecta</taxon>
        <taxon>Pterygota</taxon>
        <taxon>Neoptera</taxon>
        <taxon>Endopterygota</taxon>
        <taxon>Lepidoptera</taxon>
        <taxon>Glossata</taxon>
        <taxon>Ditrysia</taxon>
        <taxon>Noctuoidea</taxon>
        <taxon>Noctuidae</taxon>
        <taxon>Amphipyrinae</taxon>
        <taxon>Spodoptera</taxon>
    </lineage>
</organism>
<feature type="region of interest" description="Disordered" evidence="1">
    <location>
        <begin position="1"/>
        <end position="58"/>
    </location>
</feature>
<accession>A0A9J7DZH3</accession>
<evidence type="ECO:0000313" key="3">
    <source>
        <dbReference type="RefSeq" id="XP_022821403.1"/>
    </source>
</evidence>
<evidence type="ECO:0000256" key="1">
    <source>
        <dbReference type="SAM" id="MobiDB-lite"/>
    </source>
</evidence>
<dbReference type="KEGG" id="sliu:111352926"/>
<feature type="compositionally biased region" description="Pro residues" evidence="1">
    <location>
        <begin position="27"/>
        <end position="41"/>
    </location>
</feature>
<protein>
    <submittedName>
        <fullName evidence="3">Dynein heavy chain 8, axonemal-like</fullName>
    </submittedName>
</protein>
<keyword evidence="2" id="KW-1185">Reference proteome</keyword>
<dbReference type="GeneID" id="111352926"/>
<dbReference type="RefSeq" id="XP_022821403.1">
    <property type="nucleotide sequence ID" value="XM_022965635.1"/>
</dbReference>
<sequence>MEGNEETAVPPEGAPAPEAAPKEEAPAVPPEVPPEGAPKAPPEAEREEDHGDDISITKKKIAEVARTLSHKMSSIRRMSFTDGERIEVDKTALEAILDVSARIAGIQKRSRLSMSTLALAHESYKDKQAKAKEARNNRMGGLKQQHRYLLENCALILNRPNDFVLELSFGITTTLQEGVYDADIHIELLDSAIAEGGRNCIVLCDALLPPCKMETGRFVPNQKGKMERAYLSDASTIGTEGKCVAMYRFRTKAIDAKNIGDVIILNIFT</sequence>